<keyword evidence="5 6" id="KW-0472">Membrane</keyword>
<reference evidence="7" key="1">
    <citation type="submission" date="2021-01" db="EMBL/GenBank/DDBJ databases">
        <authorList>
            <consortium name="Aspergillus puulaauensis MK2 genome sequencing consortium"/>
            <person name="Kazuki M."/>
            <person name="Futagami T."/>
        </authorList>
    </citation>
    <scope>NUCLEOTIDE SEQUENCE</scope>
    <source>
        <strain evidence="7">MK2</strain>
    </source>
</reference>
<dbReference type="EMBL" id="AP024449">
    <property type="protein sequence ID" value="BCS29317.1"/>
    <property type="molecule type" value="Genomic_DNA"/>
</dbReference>
<proteinExistence type="predicted"/>
<dbReference type="PANTHER" id="PTHR48020">
    <property type="entry name" value="PROTON MYO-INOSITOL COTRANSPORTER"/>
    <property type="match status" value="1"/>
</dbReference>
<feature type="transmembrane region" description="Helical" evidence="6">
    <location>
        <begin position="454"/>
        <end position="477"/>
    </location>
</feature>
<evidence type="ECO:0000256" key="2">
    <source>
        <dbReference type="ARBA" id="ARBA00022448"/>
    </source>
</evidence>
<dbReference type="InterPro" id="IPR036259">
    <property type="entry name" value="MFS_trans_sf"/>
</dbReference>
<evidence type="ECO:0000256" key="5">
    <source>
        <dbReference type="ARBA" id="ARBA00023136"/>
    </source>
</evidence>
<feature type="transmembrane region" description="Helical" evidence="6">
    <location>
        <begin position="421"/>
        <end position="442"/>
    </location>
</feature>
<gene>
    <name evidence="7" type="ORF">APUU_70887S</name>
</gene>
<reference evidence="7" key="2">
    <citation type="submission" date="2021-02" db="EMBL/GenBank/DDBJ databases">
        <title>Aspergillus puulaauensis MK2 genome sequence.</title>
        <authorList>
            <person name="Futagami T."/>
            <person name="Mori K."/>
            <person name="Kadooka C."/>
            <person name="Tanaka T."/>
        </authorList>
    </citation>
    <scope>NUCLEOTIDE SEQUENCE</scope>
    <source>
        <strain evidence="7">MK2</strain>
    </source>
</reference>
<dbReference type="Pfam" id="PF00083">
    <property type="entry name" value="Sugar_tr"/>
    <property type="match status" value="1"/>
</dbReference>
<comment type="subcellular location">
    <subcellularLocation>
        <location evidence="1">Membrane</location>
    </subcellularLocation>
</comment>
<sequence length="579" mass="64844">MESADQSEISDTSHERSLQAWSDLRRHQILLDADEFVTKYDLDDLRSEIRTGALLLEDPDHVEGLTDADVAALAQEKRPTPIFSNELIKEFPYVCSAGGVLWGFTEALLLQSTPGQALRGDMFQTPLMLLDMLVKVDPTYWFCRILGYWCAVPLLRYFGRRGAVYGAVGLRLAGVLYALISPTFSTNAVSGAFYAMANGIFLCIMPMYLAETSPIPARGSILLTWQLTRGLGIFYGFWIFAIGSPTPLYLLAAFLLLGIGVCFWMSPESPYWHFYRGDMRQAYKMLLKHRQTAAQASRDLYRMYSFRAGDRRISSSARRTKRHLLQALTITVILVLSWTIPAISGNLVLLSLSNMTLSNYGYSTGAFVVLSIVLFGMMITLVERIGRRRLVLTCMGIMAFTLGVNMLTARAYLWGFSRWDLAIPQSIMLPYGALSILIDLYAAEVACSFGHDAIMAAIMTICGLRDLSALYLATMIAEMKGYWASWSFLAAAPLLLFLAVHLIFIFLVCVLLIETKGRSLEEIRAAFGFPIANRVAYRVRLYASYVTKRASVSRREELEPFEESEYGDGLIRLQEGNIG</sequence>
<dbReference type="Proteomes" id="UP000654913">
    <property type="component" value="Chromosome 7"/>
</dbReference>
<keyword evidence="8" id="KW-1185">Reference proteome</keyword>
<dbReference type="GO" id="GO:0016020">
    <property type="term" value="C:membrane"/>
    <property type="evidence" value="ECO:0007669"/>
    <property type="project" value="UniProtKB-SubCell"/>
</dbReference>
<feature type="transmembrane region" description="Helical" evidence="6">
    <location>
        <begin position="248"/>
        <end position="266"/>
    </location>
</feature>
<evidence type="ECO:0000313" key="7">
    <source>
        <dbReference type="EMBL" id="BCS29317.1"/>
    </source>
</evidence>
<dbReference type="PANTHER" id="PTHR48020:SF12">
    <property type="entry name" value="PROTON MYO-INOSITOL COTRANSPORTER"/>
    <property type="match status" value="1"/>
</dbReference>
<feature type="transmembrane region" description="Helical" evidence="6">
    <location>
        <begin position="360"/>
        <end position="382"/>
    </location>
</feature>
<dbReference type="KEGG" id="apuu:APUU_70887S"/>
<evidence type="ECO:0000256" key="6">
    <source>
        <dbReference type="SAM" id="Phobius"/>
    </source>
</evidence>
<name>A0A7R7XX30_9EURO</name>
<feature type="transmembrane region" description="Helical" evidence="6">
    <location>
        <begin position="222"/>
        <end position="242"/>
    </location>
</feature>
<dbReference type="RefSeq" id="XP_041561503.1">
    <property type="nucleotide sequence ID" value="XM_041695810.1"/>
</dbReference>
<dbReference type="InterPro" id="IPR005828">
    <property type="entry name" value="MFS_sugar_transport-like"/>
</dbReference>
<keyword evidence="2" id="KW-0813">Transport</keyword>
<evidence type="ECO:0000256" key="3">
    <source>
        <dbReference type="ARBA" id="ARBA00022692"/>
    </source>
</evidence>
<protein>
    <recommendedName>
        <fullName evidence="9">Major facilitator superfamily (MFS) profile domain-containing protein</fullName>
    </recommendedName>
</protein>
<feature type="transmembrane region" description="Helical" evidence="6">
    <location>
        <begin position="324"/>
        <end position="348"/>
    </location>
</feature>
<feature type="transmembrane region" description="Helical" evidence="6">
    <location>
        <begin position="389"/>
        <end position="409"/>
    </location>
</feature>
<evidence type="ECO:0008006" key="9">
    <source>
        <dbReference type="Google" id="ProtNLM"/>
    </source>
</evidence>
<evidence type="ECO:0000256" key="4">
    <source>
        <dbReference type="ARBA" id="ARBA00022989"/>
    </source>
</evidence>
<keyword evidence="3 6" id="KW-0812">Transmembrane</keyword>
<feature type="transmembrane region" description="Helical" evidence="6">
    <location>
        <begin position="162"/>
        <end position="180"/>
    </location>
</feature>
<dbReference type="GO" id="GO:0022857">
    <property type="term" value="F:transmembrane transporter activity"/>
    <property type="evidence" value="ECO:0007669"/>
    <property type="project" value="InterPro"/>
</dbReference>
<feature type="transmembrane region" description="Helical" evidence="6">
    <location>
        <begin position="192"/>
        <end position="210"/>
    </location>
</feature>
<dbReference type="OrthoDB" id="4498530at2759"/>
<feature type="transmembrane region" description="Helical" evidence="6">
    <location>
        <begin position="483"/>
        <end position="513"/>
    </location>
</feature>
<evidence type="ECO:0000256" key="1">
    <source>
        <dbReference type="ARBA" id="ARBA00004370"/>
    </source>
</evidence>
<organism evidence="7 8">
    <name type="scientific">Aspergillus puulaauensis</name>
    <dbReference type="NCBI Taxonomy" id="1220207"/>
    <lineage>
        <taxon>Eukaryota</taxon>
        <taxon>Fungi</taxon>
        <taxon>Dikarya</taxon>
        <taxon>Ascomycota</taxon>
        <taxon>Pezizomycotina</taxon>
        <taxon>Eurotiomycetes</taxon>
        <taxon>Eurotiomycetidae</taxon>
        <taxon>Eurotiales</taxon>
        <taxon>Aspergillaceae</taxon>
        <taxon>Aspergillus</taxon>
    </lineage>
</organism>
<evidence type="ECO:0000313" key="8">
    <source>
        <dbReference type="Proteomes" id="UP000654913"/>
    </source>
</evidence>
<accession>A0A7R7XX30</accession>
<keyword evidence="4 6" id="KW-1133">Transmembrane helix</keyword>
<dbReference type="AlphaFoldDB" id="A0A7R7XX30"/>
<dbReference type="SUPFAM" id="SSF103473">
    <property type="entry name" value="MFS general substrate transporter"/>
    <property type="match status" value="1"/>
</dbReference>
<dbReference type="GeneID" id="64979314"/>
<dbReference type="InterPro" id="IPR050814">
    <property type="entry name" value="Myo-inositol_Transporter"/>
</dbReference>
<dbReference type="Gene3D" id="1.20.1250.20">
    <property type="entry name" value="MFS general substrate transporter like domains"/>
    <property type="match status" value="1"/>
</dbReference>